<dbReference type="SUPFAM" id="SSF53756">
    <property type="entry name" value="UDP-Glycosyltransferase/glycogen phosphorylase"/>
    <property type="match status" value="2"/>
</dbReference>
<dbReference type="FunFam" id="3.40.50.2000:FF:000056">
    <property type="entry name" value="Glycosyltransferase"/>
    <property type="match status" value="1"/>
</dbReference>
<gene>
    <name evidence="5" type="ORF">SASPL_110267</name>
</gene>
<dbReference type="PROSITE" id="PS00375">
    <property type="entry name" value="UDPGT"/>
    <property type="match status" value="1"/>
</dbReference>
<dbReference type="EMBL" id="PNBA02000004">
    <property type="protein sequence ID" value="KAG6426053.1"/>
    <property type="molecule type" value="Genomic_DNA"/>
</dbReference>
<accession>A0A8X8Y550</accession>
<dbReference type="AlphaFoldDB" id="A0A8X8Y550"/>
<comment type="similarity">
    <text evidence="1 3">Belongs to the UDP-glycosyltransferase family.</text>
</comment>
<dbReference type="Proteomes" id="UP000298416">
    <property type="component" value="Unassembled WGS sequence"/>
</dbReference>
<evidence type="ECO:0000313" key="6">
    <source>
        <dbReference type="Proteomes" id="UP000298416"/>
    </source>
</evidence>
<evidence type="ECO:0000256" key="4">
    <source>
        <dbReference type="RuleBase" id="RU362057"/>
    </source>
</evidence>
<reference evidence="5" key="1">
    <citation type="submission" date="2018-01" db="EMBL/GenBank/DDBJ databases">
        <authorList>
            <person name="Mao J.F."/>
        </authorList>
    </citation>
    <scope>NUCLEOTIDE SEQUENCE</scope>
    <source>
        <strain evidence="5">Huo1</strain>
        <tissue evidence="5">Leaf</tissue>
    </source>
</reference>
<reference evidence="5" key="2">
    <citation type="submission" date="2020-08" db="EMBL/GenBank/DDBJ databases">
        <title>Plant Genome Project.</title>
        <authorList>
            <person name="Zhang R.-G."/>
        </authorList>
    </citation>
    <scope>NUCLEOTIDE SEQUENCE</scope>
    <source>
        <strain evidence="5">Huo1</strain>
        <tissue evidence="5">Leaf</tissue>
    </source>
</reference>
<keyword evidence="6" id="KW-1185">Reference proteome</keyword>
<protein>
    <recommendedName>
        <fullName evidence="4">Glycosyltransferase</fullName>
        <ecNumber evidence="4">2.4.1.-</ecNumber>
    </recommendedName>
</protein>
<dbReference type="PANTHER" id="PTHR48048:SF88">
    <property type="entry name" value="GLYCOSYLTRANSFERASE"/>
    <property type="match status" value="1"/>
</dbReference>
<dbReference type="Gene3D" id="3.40.50.2000">
    <property type="entry name" value="Glycogen Phosphorylase B"/>
    <property type="match status" value="2"/>
</dbReference>
<sequence>MSSRPLLTSSPRVDQLLLCFGTLWMISTALEQSGLQFLWSLRKPPPKETLEFQGVYENPEPELPDGFLQRTVGTGKCPLYAEQQADAFLLVKEFEMAVEVNVMDDYSRRFILSQQHNCQEKMSADAKATLVFIPFPIMSHLVSAVDTAKLLADRDDRLSITILVMKLPVDTKISSYTNNSPHPRINFLHLQENKSITSGMIGAKNRTLLFLESQKGLARDAVAEMMESQKGRLAGFVLDMFCTPMIDVANELGAPAYIFFTSGSAFLGLMLHLQSLSDDHAKNLKEYEDSDVEISIPTFVNPVPAKVWPVKVFDKEIVFLDFARGYRESRGIIVNTFLEFEHHAISSLSADDRIPPVYPVGPMIQGGGEENEENKRKREEIIAWLDKQPHSSVVFLCFGTRGSFEGDQVKEIATALEKSGVRFLWSLRKPPPKESVEFPGEYEDPEQALPEGFLRNTTGIGKVIGWAPQMAVLSHPAVGGFVSHCGWNSTLESVWCGVPMAAWPLFAEQQVNAFQLVKEYEMAVEIKIDYRKESGVIVAAGTIESAIRQLMDPENKIRLKVKELHDKCRLALEEGGSSYNFLGHLIENVMDNTH</sequence>
<dbReference type="EC" id="2.4.1.-" evidence="4"/>
<dbReference type="Pfam" id="PF00201">
    <property type="entry name" value="UDPGT"/>
    <property type="match status" value="1"/>
</dbReference>
<name>A0A8X8Y550_SALSN</name>
<proteinExistence type="inferred from homology"/>
<dbReference type="InterPro" id="IPR035595">
    <property type="entry name" value="UDP_glycos_trans_CS"/>
</dbReference>
<comment type="caution">
    <text evidence="5">The sequence shown here is derived from an EMBL/GenBank/DDBJ whole genome shotgun (WGS) entry which is preliminary data.</text>
</comment>
<evidence type="ECO:0000256" key="3">
    <source>
        <dbReference type="RuleBase" id="RU003718"/>
    </source>
</evidence>
<evidence type="ECO:0000256" key="1">
    <source>
        <dbReference type="ARBA" id="ARBA00009995"/>
    </source>
</evidence>
<keyword evidence="3" id="KW-0328">Glycosyltransferase</keyword>
<dbReference type="PANTHER" id="PTHR48048">
    <property type="entry name" value="GLYCOSYLTRANSFERASE"/>
    <property type="match status" value="1"/>
</dbReference>
<dbReference type="InterPro" id="IPR002213">
    <property type="entry name" value="UDP_glucos_trans"/>
</dbReference>
<organism evidence="5">
    <name type="scientific">Salvia splendens</name>
    <name type="common">Scarlet sage</name>
    <dbReference type="NCBI Taxonomy" id="180675"/>
    <lineage>
        <taxon>Eukaryota</taxon>
        <taxon>Viridiplantae</taxon>
        <taxon>Streptophyta</taxon>
        <taxon>Embryophyta</taxon>
        <taxon>Tracheophyta</taxon>
        <taxon>Spermatophyta</taxon>
        <taxon>Magnoliopsida</taxon>
        <taxon>eudicotyledons</taxon>
        <taxon>Gunneridae</taxon>
        <taxon>Pentapetalae</taxon>
        <taxon>asterids</taxon>
        <taxon>lamiids</taxon>
        <taxon>Lamiales</taxon>
        <taxon>Lamiaceae</taxon>
        <taxon>Nepetoideae</taxon>
        <taxon>Mentheae</taxon>
        <taxon>Salviinae</taxon>
        <taxon>Salvia</taxon>
        <taxon>Salvia subgen. Calosphace</taxon>
        <taxon>core Calosphace</taxon>
    </lineage>
</organism>
<evidence type="ECO:0000256" key="2">
    <source>
        <dbReference type="ARBA" id="ARBA00022679"/>
    </source>
</evidence>
<keyword evidence="2 3" id="KW-0808">Transferase</keyword>
<evidence type="ECO:0000313" key="5">
    <source>
        <dbReference type="EMBL" id="KAG6426053.1"/>
    </source>
</evidence>
<dbReference type="InterPro" id="IPR050481">
    <property type="entry name" value="UDP-glycosyltransf_plant"/>
</dbReference>
<dbReference type="GO" id="GO:0035251">
    <property type="term" value="F:UDP-glucosyltransferase activity"/>
    <property type="evidence" value="ECO:0007669"/>
    <property type="project" value="InterPro"/>
</dbReference>
<dbReference type="CDD" id="cd03784">
    <property type="entry name" value="GT1_Gtf-like"/>
    <property type="match status" value="1"/>
</dbReference>